<dbReference type="SUPFAM" id="SSF48452">
    <property type="entry name" value="TPR-like"/>
    <property type="match status" value="1"/>
</dbReference>
<dbReference type="InterPro" id="IPR002885">
    <property type="entry name" value="PPR_rpt"/>
</dbReference>
<evidence type="ECO:0000256" key="1">
    <source>
        <dbReference type="ARBA" id="ARBA00004173"/>
    </source>
</evidence>
<dbReference type="PANTHER" id="PTHR45717">
    <property type="entry name" value="OS12G0527900 PROTEIN"/>
    <property type="match status" value="1"/>
</dbReference>
<dbReference type="PANTHER" id="PTHR45717:SF20">
    <property type="entry name" value="OS07G0598500 PROTEIN"/>
    <property type="match status" value="1"/>
</dbReference>
<name>A0A7N0R9D5_KALFE</name>
<proteinExistence type="inferred from homology"/>
<comment type="subcellular location">
    <subcellularLocation>
        <location evidence="1">Mitochondrion</location>
    </subcellularLocation>
</comment>
<keyword evidence="8" id="KW-1185">Reference proteome</keyword>
<dbReference type="EnsemblPlants" id="Kaladp0002s0048.1.v1.1">
    <property type="protein sequence ID" value="Kaladp0002s0048.1.v1.1"/>
    <property type="gene ID" value="Kaladp0002s0048.v1.1"/>
</dbReference>
<comment type="similarity">
    <text evidence="2">Belongs to the PPR family. P subfamily.</text>
</comment>
<evidence type="ECO:0000256" key="6">
    <source>
        <dbReference type="PROSITE-ProRule" id="PRU00708"/>
    </source>
</evidence>
<keyword evidence="5" id="KW-0496">Mitochondrion</keyword>
<feature type="repeat" description="PPR" evidence="6">
    <location>
        <begin position="152"/>
        <end position="186"/>
    </location>
</feature>
<accession>A0A7N0R9D5</accession>
<dbReference type="Pfam" id="PF13041">
    <property type="entry name" value="PPR_2"/>
    <property type="match status" value="1"/>
</dbReference>
<keyword evidence="3" id="KW-0677">Repeat</keyword>
<dbReference type="PROSITE" id="PS51375">
    <property type="entry name" value="PPR"/>
    <property type="match status" value="1"/>
</dbReference>
<dbReference type="GO" id="GO:0005739">
    <property type="term" value="C:mitochondrion"/>
    <property type="evidence" value="ECO:0007669"/>
    <property type="project" value="UniProtKB-SubCell"/>
</dbReference>
<dbReference type="GO" id="GO:0003729">
    <property type="term" value="F:mRNA binding"/>
    <property type="evidence" value="ECO:0007669"/>
    <property type="project" value="UniProtKB-ARBA"/>
</dbReference>
<evidence type="ECO:0000313" key="8">
    <source>
        <dbReference type="Proteomes" id="UP000594263"/>
    </source>
</evidence>
<dbReference type="Pfam" id="PF01535">
    <property type="entry name" value="PPR"/>
    <property type="match status" value="4"/>
</dbReference>
<dbReference type="NCBIfam" id="TIGR00756">
    <property type="entry name" value="PPR"/>
    <property type="match status" value="2"/>
</dbReference>
<evidence type="ECO:0000256" key="2">
    <source>
        <dbReference type="ARBA" id="ARBA00007626"/>
    </source>
</evidence>
<sequence>MNYRKLSSILARATTAGSNLCGAARPGASAAAAAAAAAECRSYFTSTSQRGKSLYSKLSALGDPKITLVPELDSWVETRKKVSVAELQRIIHDLRKRRRFSQALQVSQWMNEKGICIFSTAEHAVQLDLIGKVHGFEAAESYFSKLNDEHKTAKTYGALLNCYVRQNQADKAVAHFQKMEEMGFASPLAYNSIMRLYNNLEQHDKVPDVFRDMKRKNVSPDNYSYRICLTSYGEKEDIGGMEQVLEEMEGQEHIVMDWSSYVVVANFYIKAKQTEKAIEALQKAEQKLSLGEGDGVGYNHLISLYSKIGKKSKVLRLWNLEKKACKRYLNRDYLNMLEALVRLGAIEEAEKVLKDWEASGNCYDPRLPQVVIDGYSAKGLLDKAKSLQEDQQKKGN</sequence>
<reference evidence="7" key="1">
    <citation type="submission" date="2021-01" db="UniProtKB">
        <authorList>
            <consortium name="EnsemblPlants"/>
        </authorList>
    </citation>
    <scope>IDENTIFICATION</scope>
</reference>
<dbReference type="Proteomes" id="UP000594263">
    <property type="component" value="Unplaced"/>
</dbReference>
<dbReference type="FunFam" id="1.25.40.10:FF:000385">
    <property type="entry name" value="Pentatricopeptide repeat-containing protein mitochondrial"/>
    <property type="match status" value="1"/>
</dbReference>
<evidence type="ECO:0000256" key="3">
    <source>
        <dbReference type="ARBA" id="ARBA00022737"/>
    </source>
</evidence>
<dbReference type="Gene3D" id="1.25.40.10">
    <property type="entry name" value="Tetratricopeptide repeat domain"/>
    <property type="match status" value="3"/>
</dbReference>
<evidence type="ECO:0000256" key="4">
    <source>
        <dbReference type="ARBA" id="ARBA00022946"/>
    </source>
</evidence>
<dbReference type="OMA" id="SKWMNET"/>
<evidence type="ECO:0000256" key="5">
    <source>
        <dbReference type="ARBA" id="ARBA00023128"/>
    </source>
</evidence>
<evidence type="ECO:0008006" key="9">
    <source>
        <dbReference type="Google" id="ProtNLM"/>
    </source>
</evidence>
<dbReference type="InterPro" id="IPR011990">
    <property type="entry name" value="TPR-like_helical_dom_sf"/>
</dbReference>
<keyword evidence="4" id="KW-0809">Transit peptide</keyword>
<protein>
    <recommendedName>
        <fullName evidence="9">Pentatricopeptide repeat-containing protein</fullName>
    </recommendedName>
</protein>
<dbReference type="AlphaFoldDB" id="A0A7N0R9D5"/>
<dbReference type="Gramene" id="Kaladp0002s0048.1.v1.1">
    <property type="protein sequence ID" value="Kaladp0002s0048.1.v1.1"/>
    <property type="gene ID" value="Kaladp0002s0048.v1.1"/>
</dbReference>
<organism evidence="7 8">
    <name type="scientific">Kalanchoe fedtschenkoi</name>
    <name type="common">Lavender scallops</name>
    <name type="synonym">South American air plant</name>
    <dbReference type="NCBI Taxonomy" id="63787"/>
    <lineage>
        <taxon>Eukaryota</taxon>
        <taxon>Viridiplantae</taxon>
        <taxon>Streptophyta</taxon>
        <taxon>Embryophyta</taxon>
        <taxon>Tracheophyta</taxon>
        <taxon>Spermatophyta</taxon>
        <taxon>Magnoliopsida</taxon>
        <taxon>eudicotyledons</taxon>
        <taxon>Gunneridae</taxon>
        <taxon>Pentapetalae</taxon>
        <taxon>Saxifragales</taxon>
        <taxon>Crassulaceae</taxon>
        <taxon>Kalanchoe</taxon>
    </lineage>
</organism>
<evidence type="ECO:0000313" key="7">
    <source>
        <dbReference type="EnsemblPlants" id="Kaladp0002s0048.1.v1.1"/>
    </source>
</evidence>